<dbReference type="KEGG" id="fax:FUAX_19780"/>
<feature type="region of interest" description="Disordered" evidence="3">
    <location>
        <begin position="644"/>
        <end position="665"/>
    </location>
</feature>
<dbReference type="InterPro" id="IPR036962">
    <property type="entry name" value="Glyco_hydro_3_N_sf"/>
</dbReference>
<dbReference type="SMART" id="SM01217">
    <property type="entry name" value="Fn3_like"/>
    <property type="match status" value="1"/>
</dbReference>
<dbReference type="PANTHER" id="PTHR42715:SF10">
    <property type="entry name" value="BETA-GLUCOSIDASE"/>
    <property type="match status" value="1"/>
</dbReference>
<dbReference type="Pfam" id="PF01915">
    <property type="entry name" value="Glyco_hydro_3_C"/>
    <property type="match status" value="1"/>
</dbReference>
<keyword evidence="7" id="KW-1185">Reference proteome</keyword>
<feature type="signal peptide" evidence="4">
    <location>
        <begin position="1"/>
        <end position="23"/>
    </location>
</feature>
<dbReference type="Pfam" id="PF00933">
    <property type="entry name" value="Glyco_hydro_3"/>
    <property type="match status" value="1"/>
</dbReference>
<dbReference type="FunFam" id="2.60.40.10:FF:000495">
    <property type="entry name" value="Periplasmic beta-glucosidase"/>
    <property type="match status" value="1"/>
</dbReference>
<evidence type="ECO:0000256" key="3">
    <source>
        <dbReference type="SAM" id="MobiDB-lite"/>
    </source>
</evidence>
<accession>A0AAU9CBJ1</accession>
<dbReference type="Gene3D" id="2.60.40.10">
    <property type="entry name" value="Immunoglobulins"/>
    <property type="match status" value="1"/>
</dbReference>
<evidence type="ECO:0000256" key="1">
    <source>
        <dbReference type="ARBA" id="ARBA00005336"/>
    </source>
</evidence>
<evidence type="ECO:0000256" key="2">
    <source>
        <dbReference type="ARBA" id="ARBA00022801"/>
    </source>
</evidence>
<dbReference type="InterPro" id="IPR013783">
    <property type="entry name" value="Ig-like_fold"/>
</dbReference>
<dbReference type="RefSeq" id="WP_338391143.1">
    <property type="nucleotide sequence ID" value="NZ_AP025314.1"/>
</dbReference>
<dbReference type="EMBL" id="AP025314">
    <property type="protein sequence ID" value="BDD09546.1"/>
    <property type="molecule type" value="Genomic_DNA"/>
</dbReference>
<name>A0AAU9CBJ1_9BACT</name>
<reference evidence="6 7" key="1">
    <citation type="submission" date="2021-12" db="EMBL/GenBank/DDBJ databases">
        <title>Genome sequencing of bacteria with rrn-lacking chromosome and rrn-plasmid.</title>
        <authorList>
            <person name="Anda M."/>
            <person name="Iwasaki W."/>
        </authorList>
    </citation>
    <scope>NUCLEOTIDE SEQUENCE [LARGE SCALE GENOMIC DNA]</scope>
    <source>
        <strain evidence="6 7">DSM 100852</strain>
    </source>
</reference>
<keyword evidence="2" id="KW-0378">Hydrolase</keyword>
<keyword evidence="4" id="KW-0732">Signal</keyword>
<feature type="chain" id="PRO_5043851910" evidence="4">
    <location>
        <begin position="24"/>
        <end position="802"/>
    </location>
</feature>
<dbReference type="Proteomes" id="UP001348817">
    <property type="component" value="Chromosome"/>
</dbReference>
<dbReference type="GO" id="GO:0005975">
    <property type="term" value="P:carbohydrate metabolic process"/>
    <property type="evidence" value="ECO:0007669"/>
    <property type="project" value="InterPro"/>
</dbReference>
<evidence type="ECO:0000259" key="5">
    <source>
        <dbReference type="SMART" id="SM01217"/>
    </source>
</evidence>
<dbReference type="Gene3D" id="3.40.50.1700">
    <property type="entry name" value="Glycoside hydrolase family 3 C-terminal domain"/>
    <property type="match status" value="1"/>
</dbReference>
<dbReference type="InterPro" id="IPR001764">
    <property type="entry name" value="Glyco_hydro_3_N"/>
</dbReference>
<dbReference type="AlphaFoldDB" id="A0AAU9CBJ1"/>
<dbReference type="InterPro" id="IPR017853">
    <property type="entry name" value="GH"/>
</dbReference>
<dbReference type="InterPro" id="IPR036881">
    <property type="entry name" value="Glyco_hydro_3_C_sf"/>
</dbReference>
<dbReference type="SUPFAM" id="SSF51445">
    <property type="entry name" value="(Trans)glycosidases"/>
    <property type="match status" value="1"/>
</dbReference>
<dbReference type="InterPro" id="IPR002772">
    <property type="entry name" value="Glyco_hydro_3_C"/>
</dbReference>
<protein>
    <submittedName>
        <fullName evidence="6">Beta-glucosidase</fullName>
    </submittedName>
</protein>
<dbReference type="Pfam" id="PF14310">
    <property type="entry name" value="Fn3-like"/>
    <property type="match status" value="1"/>
</dbReference>
<dbReference type="PANTHER" id="PTHR42715">
    <property type="entry name" value="BETA-GLUCOSIDASE"/>
    <property type="match status" value="1"/>
</dbReference>
<dbReference type="GO" id="GO:0008422">
    <property type="term" value="F:beta-glucosidase activity"/>
    <property type="evidence" value="ECO:0007669"/>
    <property type="project" value="UniProtKB-ARBA"/>
</dbReference>
<dbReference type="PRINTS" id="PR00133">
    <property type="entry name" value="GLHYDRLASE3"/>
</dbReference>
<evidence type="ECO:0000313" key="7">
    <source>
        <dbReference type="Proteomes" id="UP001348817"/>
    </source>
</evidence>
<comment type="similarity">
    <text evidence="1">Belongs to the glycosyl hydrolase 3 family.</text>
</comment>
<sequence>MKQRSLFFLCGMCLLLISSSAWAQKGRIYHKGWTDFNKNGRLDVYEDPSKNIEERVNDLLSQMTMEEKTMQMVTLYGYGRVQDTELPNPSWPEKVWKDGLANIDEASNGVVTQSKYTLPYSKHVWALNEIQKFFVEQTRLGIPVEFTNEGIRGLNHKKSTNFPAQIGIGSTWNKELVNSIGEVVGAEAYTLGYHNVYAPILDIARDQRWGRVVECYGEDPFLVSEMGIAMSKGIQSGGVANTMKHFAVYSVPNGARDGNCRTDPHVTPREMHELYLYPFKRTIKEANPMAVMSSYNDYDGEPITGSKYFLTDLLRKEYGFEGYVITDSDALVHISSKHKVAEDYKEAVRQAVEAGVNVRTTFNSPSNFVTPLRELIMEGKISMDLIDERVKDVLMVKFKEGLFDSPYRKEKTADKTVASAEHHAVSLQASRESIVLLKNDNSTLPLDRKKLNKILVAGPNATATSHSVSRYGSLDIDVVSALDGIKSLVGDEVEIAYAKGCETTDKNWPASEILPFPWEDEEKTMINDAVEKAKNSDAVIVFLGGNEETVGESVSRTSLDLPGRQKDLVMALQATGKPVIAVLINGRPMSINYEHKYLPAVVEAWFPGQFGGQAIAEVLFGDVNPSGKLPITFPRTVGQIPLTFPSKPAANAGQHGKGDPNGSGNSRIVDPLYVFGHGLSYSKFEYSNLKVSPDTQHAQGEITVSCDIKNVSDRKGSEIAQLYVNDVVSSVSTYTQLLRGFEKVSLEPNETKTVTFTLKPEDLSFYSRDLKETVEAGEFKVWVGASSTDLRLEGSFEIQPVK</sequence>
<proteinExistence type="inferred from homology"/>
<evidence type="ECO:0000256" key="4">
    <source>
        <dbReference type="SAM" id="SignalP"/>
    </source>
</evidence>
<gene>
    <name evidence="6" type="ORF">FUAX_19780</name>
</gene>
<dbReference type="Gene3D" id="3.20.20.300">
    <property type="entry name" value="Glycoside hydrolase, family 3, N-terminal domain"/>
    <property type="match status" value="1"/>
</dbReference>
<evidence type="ECO:0000313" key="6">
    <source>
        <dbReference type="EMBL" id="BDD09546.1"/>
    </source>
</evidence>
<organism evidence="6 7">
    <name type="scientific">Fulvitalea axinellae</name>
    <dbReference type="NCBI Taxonomy" id="1182444"/>
    <lineage>
        <taxon>Bacteria</taxon>
        <taxon>Pseudomonadati</taxon>
        <taxon>Bacteroidota</taxon>
        <taxon>Cytophagia</taxon>
        <taxon>Cytophagales</taxon>
        <taxon>Persicobacteraceae</taxon>
        <taxon>Fulvitalea</taxon>
    </lineage>
</organism>
<dbReference type="SUPFAM" id="SSF52279">
    <property type="entry name" value="Beta-D-glucan exohydrolase, C-terminal domain"/>
    <property type="match status" value="1"/>
</dbReference>
<dbReference type="InterPro" id="IPR026891">
    <property type="entry name" value="Fn3-like"/>
</dbReference>
<dbReference type="InterPro" id="IPR050288">
    <property type="entry name" value="Cellulose_deg_GH3"/>
</dbReference>
<feature type="domain" description="Fibronectin type III-like" evidence="5">
    <location>
        <begin position="718"/>
        <end position="787"/>
    </location>
</feature>